<evidence type="ECO:0000313" key="1">
    <source>
        <dbReference type="EMBL" id="SVE40234.1"/>
    </source>
</evidence>
<gene>
    <name evidence="1" type="ORF">METZ01_LOCUS493088</name>
</gene>
<dbReference type="InterPro" id="IPR010869">
    <property type="entry name" value="DUF1501"/>
</dbReference>
<dbReference type="Pfam" id="PF07394">
    <property type="entry name" value="DUF1501"/>
    <property type="match status" value="1"/>
</dbReference>
<dbReference type="PANTHER" id="PTHR43737">
    <property type="entry name" value="BLL7424 PROTEIN"/>
    <property type="match status" value="1"/>
</dbReference>
<organism evidence="1">
    <name type="scientific">marine metagenome</name>
    <dbReference type="NCBI Taxonomy" id="408172"/>
    <lineage>
        <taxon>unclassified sequences</taxon>
        <taxon>metagenomes</taxon>
        <taxon>ecological metagenomes</taxon>
    </lineage>
</organism>
<dbReference type="AlphaFoldDB" id="A0A383D7D1"/>
<dbReference type="PANTHER" id="PTHR43737:SF1">
    <property type="entry name" value="DUF1501 DOMAIN-CONTAINING PROTEIN"/>
    <property type="match status" value="1"/>
</dbReference>
<feature type="non-terminal residue" evidence="1">
    <location>
        <position position="1"/>
    </location>
</feature>
<dbReference type="EMBL" id="UINC01214827">
    <property type="protein sequence ID" value="SVE40234.1"/>
    <property type="molecule type" value="Genomic_DNA"/>
</dbReference>
<name>A0A383D7D1_9ZZZZ</name>
<sequence length="237" mass="26609">FKFKRMGANGTWVSEILPKIGDIVDDITIIKSMHSEAINHDPAITYILTGTQQLGKPSFGSWISYGLGSPNKNLPSYIVMISRGSGASNQALYSRLWSSGFLPSKHQGVNLRSGKEPVLYLKDPDGIDRDLRRRMLDGISKINQEQFEEFGDPETQTRISQYEMAFRMQSSVPDLMDVSSEPKGIMELYGKDAERPGSFARNCILARRMAERGVPFIHLFHRGWDHHGGLPGKIPKQ</sequence>
<accession>A0A383D7D1</accession>
<proteinExistence type="predicted"/>
<reference evidence="1" key="1">
    <citation type="submission" date="2018-05" db="EMBL/GenBank/DDBJ databases">
        <authorList>
            <person name="Lanie J.A."/>
            <person name="Ng W.-L."/>
            <person name="Kazmierczak K.M."/>
            <person name="Andrzejewski T.M."/>
            <person name="Davidsen T.M."/>
            <person name="Wayne K.J."/>
            <person name="Tettelin H."/>
            <person name="Glass J.I."/>
            <person name="Rusch D."/>
            <person name="Podicherti R."/>
            <person name="Tsui H.-C.T."/>
            <person name="Winkler M.E."/>
        </authorList>
    </citation>
    <scope>NUCLEOTIDE SEQUENCE</scope>
</reference>
<feature type="non-terminal residue" evidence="1">
    <location>
        <position position="237"/>
    </location>
</feature>
<protein>
    <submittedName>
        <fullName evidence="1">Uncharacterized protein</fullName>
    </submittedName>
</protein>